<dbReference type="SUPFAM" id="SSF56112">
    <property type="entry name" value="Protein kinase-like (PK-like)"/>
    <property type="match status" value="1"/>
</dbReference>
<feature type="compositionally biased region" description="Low complexity" evidence="1">
    <location>
        <begin position="611"/>
        <end position="626"/>
    </location>
</feature>
<feature type="compositionally biased region" description="Acidic residues" evidence="1">
    <location>
        <begin position="474"/>
        <end position="501"/>
    </location>
</feature>
<dbReference type="OrthoDB" id="544350at2759"/>
<dbReference type="PROSITE" id="PS50011">
    <property type="entry name" value="PROTEIN_KINASE_DOM"/>
    <property type="match status" value="1"/>
</dbReference>
<keyword evidence="3" id="KW-0808">Transferase</keyword>
<dbReference type="Gene3D" id="1.10.510.10">
    <property type="entry name" value="Transferase(Phosphotransferase) domain 1"/>
    <property type="match status" value="1"/>
</dbReference>
<feature type="compositionally biased region" description="Basic and acidic residues" evidence="1">
    <location>
        <begin position="502"/>
        <end position="511"/>
    </location>
</feature>
<sequence>MPIRQTWRTKVRGVLKLFNSSSTKETSKNEELEFTTSAIYSDDSDECNSDTEVKEVKTKRGALSIKSVSSDISTSNTISSKDLQECNQCGKMRTFNWCKNCESKEFIKHFPDWSSKNDLLDKFIRNTQYKAYNHRYYWEWIPFEKFSNIQSLIRGGQSNVFTAIWLEGPRNQWDNENMMFVRRKLCKVILKRLIYTPDNIGPEFINELRKYYGHQRSRCSRTVQIYGLTQDPKSSRYMLVTAYYNKLDIRSLLKRNSELSWSDKLRMLQDCAEALLNIHSKGHIHKNFHPGNLLLHSKGTNIFLNISDLGLLCNNDNHYNNLNQNNSFEEIIGVIPYVAPEVLNCWPYTQDSDIYSFSMLMYELATGKPPFYDRAHDQHLIFDICEGLRPQFDIDEIPESYVELMKQCWDTEPVNRPCANEILFIIKNWNVEDFSEMQFEIEDFEIHPDATYNSRPLGELISRELELQDQVWEETELSEHDDDMEGFSEEEEEENEEENDSENEHEQDHENNVTNSESDSENEDNNTNSESNSNHEDDQVIESKTNEFQLKLDLDFGESLSDSKQIDEVKDKNDAPPTSNENDNGNENKSDDDVVDDDNSNDDDDDDDSLSESSSTNDTNSPNTSVELNSLEEMKHEEDTEDTEDTSNLNNL</sequence>
<keyword evidence="4" id="KW-1185">Reference proteome</keyword>
<dbReference type="AlphaFoldDB" id="A0A397S466"/>
<keyword evidence="3" id="KW-0418">Kinase</keyword>
<feature type="compositionally biased region" description="Acidic residues" evidence="1">
    <location>
        <begin position="593"/>
        <end position="610"/>
    </location>
</feature>
<evidence type="ECO:0000259" key="2">
    <source>
        <dbReference type="PROSITE" id="PS50011"/>
    </source>
</evidence>
<protein>
    <submittedName>
        <fullName evidence="3">Kinase-like domain-containing protein</fullName>
    </submittedName>
</protein>
<dbReference type="GO" id="GO:0004674">
    <property type="term" value="F:protein serine/threonine kinase activity"/>
    <property type="evidence" value="ECO:0007669"/>
    <property type="project" value="TreeGrafter"/>
</dbReference>
<feature type="compositionally biased region" description="Basic and acidic residues" evidence="1">
    <location>
        <begin position="564"/>
        <end position="574"/>
    </location>
</feature>
<dbReference type="GO" id="GO:0005524">
    <property type="term" value="F:ATP binding"/>
    <property type="evidence" value="ECO:0007669"/>
    <property type="project" value="InterPro"/>
</dbReference>
<dbReference type="Proteomes" id="UP000265703">
    <property type="component" value="Unassembled WGS sequence"/>
</dbReference>
<dbReference type="InterPro" id="IPR011009">
    <property type="entry name" value="Kinase-like_dom_sf"/>
</dbReference>
<accession>A0A397S466</accession>
<dbReference type="Pfam" id="PF07714">
    <property type="entry name" value="PK_Tyr_Ser-Thr"/>
    <property type="match status" value="1"/>
</dbReference>
<gene>
    <name evidence="3" type="ORF">C1645_838058</name>
</gene>
<dbReference type="InterPro" id="IPR051681">
    <property type="entry name" value="Ser/Thr_Kinases-Pseudokinases"/>
</dbReference>
<feature type="domain" description="Protein kinase" evidence="2">
    <location>
        <begin position="146"/>
        <end position="430"/>
    </location>
</feature>
<dbReference type="EMBL" id="QKYT01000896">
    <property type="protein sequence ID" value="RIA80788.1"/>
    <property type="molecule type" value="Genomic_DNA"/>
</dbReference>
<dbReference type="PANTHER" id="PTHR44329">
    <property type="entry name" value="SERINE/THREONINE-PROTEIN KINASE TNNI3K-RELATED"/>
    <property type="match status" value="1"/>
</dbReference>
<evidence type="ECO:0000313" key="3">
    <source>
        <dbReference type="EMBL" id="RIA80788.1"/>
    </source>
</evidence>
<organism evidence="3 4">
    <name type="scientific">Glomus cerebriforme</name>
    <dbReference type="NCBI Taxonomy" id="658196"/>
    <lineage>
        <taxon>Eukaryota</taxon>
        <taxon>Fungi</taxon>
        <taxon>Fungi incertae sedis</taxon>
        <taxon>Mucoromycota</taxon>
        <taxon>Glomeromycotina</taxon>
        <taxon>Glomeromycetes</taxon>
        <taxon>Glomerales</taxon>
        <taxon>Glomeraceae</taxon>
        <taxon>Glomus</taxon>
    </lineage>
</organism>
<comment type="caution">
    <text evidence="3">The sequence shown here is derived from an EMBL/GenBank/DDBJ whole genome shotgun (WGS) entry which is preliminary data.</text>
</comment>
<name>A0A397S466_9GLOM</name>
<proteinExistence type="predicted"/>
<dbReference type="InterPro" id="IPR000719">
    <property type="entry name" value="Prot_kinase_dom"/>
</dbReference>
<feature type="region of interest" description="Disordered" evidence="1">
    <location>
        <begin position="474"/>
        <end position="546"/>
    </location>
</feature>
<reference evidence="3 4" key="1">
    <citation type="submission" date="2018-06" db="EMBL/GenBank/DDBJ databases">
        <title>Comparative genomics reveals the genomic features of Rhizophagus irregularis, R. cerebriforme, R. diaphanum and Gigaspora rosea, and their symbiotic lifestyle signature.</title>
        <authorList>
            <person name="Morin E."/>
            <person name="San Clemente H."/>
            <person name="Chen E.C.H."/>
            <person name="De La Providencia I."/>
            <person name="Hainaut M."/>
            <person name="Kuo A."/>
            <person name="Kohler A."/>
            <person name="Murat C."/>
            <person name="Tang N."/>
            <person name="Roy S."/>
            <person name="Loubradou J."/>
            <person name="Henrissat B."/>
            <person name="Grigoriev I.V."/>
            <person name="Corradi N."/>
            <person name="Roux C."/>
            <person name="Martin F.M."/>
        </authorList>
    </citation>
    <scope>NUCLEOTIDE SEQUENCE [LARGE SCALE GENOMIC DNA]</scope>
    <source>
        <strain evidence="3 4">DAOM 227022</strain>
    </source>
</reference>
<feature type="compositionally biased region" description="Polar residues" evidence="1">
    <location>
        <begin position="576"/>
        <end position="585"/>
    </location>
</feature>
<dbReference type="InterPro" id="IPR001245">
    <property type="entry name" value="Ser-Thr/Tyr_kinase_cat_dom"/>
</dbReference>
<evidence type="ECO:0000313" key="4">
    <source>
        <dbReference type="Proteomes" id="UP000265703"/>
    </source>
</evidence>
<feature type="region of interest" description="Disordered" evidence="1">
    <location>
        <begin position="559"/>
        <end position="652"/>
    </location>
</feature>
<evidence type="ECO:0000256" key="1">
    <source>
        <dbReference type="SAM" id="MobiDB-lite"/>
    </source>
</evidence>